<dbReference type="RefSeq" id="WP_149321577.1">
    <property type="nucleotide sequence ID" value="NZ_JARWAH010000005.1"/>
</dbReference>
<evidence type="ECO:0000313" key="3">
    <source>
        <dbReference type="Proteomes" id="UP000324260"/>
    </source>
</evidence>
<reference evidence="2 3" key="1">
    <citation type="submission" date="2019-08" db="EMBL/GenBank/DDBJ databases">
        <title>Draft Genome Sequence of Halomonas eurihalina Isolated from Preserved Hide-surface.</title>
        <authorList>
            <person name="Hussain S.A."/>
            <person name="Xu A."/>
            <person name="Sarker M."/>
            <person name="Sommers C."/>
        </authorList>
    </citation>
    <scope>NUCLEOTIDE SEQUENCE [LARGE SCALE GENOMIC DNA]</scope>
    <source>
        <strain evidence="2 3">MS1</strain>
    </source>
</reference>
<evidence type="ECO:0000256" key="1">
    <source>
        <dbReference type="SAM" id="MobiDB-lite"/>
    </source>
</evidence>
<dbReference type="AlphaFoldDB" id="A0A5D9D8D3"/>
<protein>
    <submittedName>
        <fullName evidence="2">Uncharacterized protein</fullName>
    </submittedName>
</protein>
<gene>
    <name evidence="2" type="ORF">FZZ93_06815</name>
</gene>
<name>A0A5D9D8D3_HALER</name>
<feature type="region of interest" description="Disordered" evidence="1">
    <location>
        <begin position="74"/>
        <end position="109"/>
    </location>
</feature>
<organism evidence="2 3">
    <name type="scientific">Halomonas eurihalina</name>
    <dbReference type="NCBI Taxonomy" id="42566"/>
    <lineage>
        <taxon>Bacteria</taxon>
        <taxon>Pseudomonadati</taxon>
        <taxon>Pseudomonadota</taxon>
        <taxon>Gammaproteobacteria</taxon>
        <taxon>Oceanospirillales</taxon>
        <taxon>Halomonadaceae</taxon>
        <taxon>Halomonas</taxon>
    </lineage>
</organism>
<dbReference type="OrthoDB" id="6183023at2"/>
<dbReference type="EMBL" id="VTPU01000005">
    <property type="protein sequence ID" value="TZG40338.1"/>
    <property type="molecule type" value="Genomic_DNA"/>
</dbReference>
<accession>A0A5D9D8D3</accession>
<sequence>MHKHIDWDDPGANSVLRFYADHPNDASEPQVGSIITALYRGFSVRVRVEARVEDTNIGDVVALIAPDNGRRQQSVGELELGDTVRLADTDRALEPNHPHEKDDEEEEQD</sequence>
<proteinExistence type="predicted"/>
<evidence type="ECO:0000313" key="2">
    <source>
        <dbReference type="EMBL" id="TZG40338.1"/>
    </source>
</evidence>
<feature type="compositionally biased region" description="Basic and acidic residues" evidence="1">
    <location>
        <begin position="85"/>
        <end position="101"/>
    </location>
</feature>
<keyword evidence="3" id="KW-1185">Reference proteome</keyword>
<dbReference type="Proteomes" id="UP000324260">
    <property type="component" value="Unassembled WGS sequence"/>
</dbReference>
<comment type="caution">
    <text evidence="2">The sequence shown here is derived from an EMBL/GenBank/DDBJ whole genome shotgun (WGS) entry which is preliminary data.</text>
</comment>